<accession>A0A099KKE3</accession>
<dbReference type="OrthoDB" id="6227655at2"/>
<dbReference type="AlphaFoldDB" id="A0A099KKE3"/>
<comment type="caution">
    <text evidence="2">The sequence shown here is derived from an EMBL/GenBank/DDBJ whole genome shotgun (WGS) entry which is preliminary data.</text>
</comment>
<feature type="chain" id="PRO_5001948508" evidence="1">
    <location>
        <begin position="34"/>
        <end position="105"/>
    </location>
</feature>
<dbReference type="PATRIC" id="fig|28229.3.peg.3155"/>
<evidence type="ECO:0000313" key="2">
    <source>
        <dbReference type="EMBL" id="KGJ91274.1"/>
    </source>
</evidence>
<protein>
    <submittedName>
        <fullName evidence="2">Uncharacterized protein</fullName>
    </submittedName>
</protein>
<evidence type="ECO:0000256" key="1">
    <source>
        <dbReference type="SAM" id="SignalP"/>
    </source>
</evidence>
<evidence type="ECO:0000313" key="3">
    <source>
        <dbReference type="Proteomes" id="UP000029868"/>
    </source>
</evidence>
<sequence length="105" mass="11835">MGNVLSQRKIRNRQIRQSVLTLLLFCATFFAHSEHYTQVEFEVFSTFEQHDCHLCQQGIDTPPNSIGLYPVSVGMANIDKVQIVDLALVSPAYISPQLRAPPSFL</sequence>
<keyword evidence="1" id="KW-0732">Signal</keyword>
<feature type="signal peptide" evidence="1">
    <location>
        <begin position="1"/>
        <end position="33"/>
    </location>
</feature>
<reference evidence="2 3" key="1">
    <citation type="submission" date="2014-08" db="EMBL/GenBank/DDBJ databases">
        <title>Genomic and Phenotypic Diversity of Colwellia psychrerythraea strains from Disparate Marine Basins.</title>
        <authorList>
            <person name="Techtmann S.M."/>
            <person name="Stelling S.C."/>
            <person name="Utturkar S.M."/>
            <person name="Alshibli N."/>
            <person name="Harris A."/>
            <person name="Brown S.D."/>
            <person name="Hazen T.C."/>
        </authorList>
    </citation>
    <scope>NUCLEOTIDE SEQUENCE [LARGE SCALE GENOMIC DNA]</scope>
    <source>
        <strain evidence="2 3">GAB14E</strain>
    </source>
</reference>
<gene>
    <name evidence="2" type="ORF">GAB14E_3426</name>
</gene>
<organism evidence="2 3">
    <name type="scientific">Colwellia psychrerythraea</name>
    <name type="common">Vibrio psychroerythus</name>
    <dbReference type="NCBI Taxonomy" id="28229"/>
    <lineage>
        <taxon>Bacteria</taxon>
        <taxon>Pseudomonadati</taxon>
        <taxon>Pseudomonadota</taxon>
        <taxon>Gammaproteobacteria</taxon>
        <taxon>Alteromonadales</taxon>
        <taxon>Colwelliaceae</taxon>
        <taxon>Colwellia</taxon>
    </lineage>
</organism>
<proteinExistence type="predicted"/>
<dbReference type="Proteomes" id="UP000029868">
    <property type="component" value="Unassembled WGS sequence"/>
</dbReference>
<name>A0A099KKE3_COLPS</name>
<dbReference type="RefSeq" id="WP_052093821.1">
    <property type="nucleotide sequence ID" value="NZ_JQEC01000042.1"/>
</dbReference>
<dbReference type="EMBL" id="JQEC01000042">
    <property type="protein sequence ID" value="KGJ91274.1"/>
    <property type="molecule type" value="Genomic_DNA"/>
</dbReference>